<evidence type="ECO:0000256" key="2">
    <source>
        <dbReference type="ARBA" id="ARBA00023015"/>
    </source>
</evidence>
<keyword evidence="4" id="KW-0804">Transcription</keyword>
<feature type="domain" description="HTH tetR-type" evidence="7">
    <location>
        <begin position="6"/>
        <end position="66"/>
    </location>
</feature>
<dbReference type="SUPFAM" id="SSF46689">
    <property type="entry name" value="Homeodomain-like"/>
    <property type="match status" value="1"/>
</dbReference>
<evidence type="ECO:0000256" key="3">
    <source>
        <dbReference type="ARBA" id="ARBA00023125"/>
    </source>
</evidence>
<evidence type="ECO:0000313" key="8">
    <source>
        <dbReference type="EMBL" id="CAB3754029.1"/>
    </source>
</evidence>
<dbReference type="Pfam" id="PF16925">
    <property type="entry name" value="TetR_C_13"/>
    <property type="match status" value="1"/>
</dbReference>
<dbReference type="Gene3D" id="1.10.357.10">
    <property type="entry name" value="Tetracycline Repressor, domain 2"/>
    <property type="match status" value="1"/>
</dbReference>
<dbReference type="InterPro" id="IPR011075">
    <property type="entry name" value="TetR_C"/>
</dbReference>
<dbReference type="AlphaFoldDB" id="A0A6J5DIL5"/>
<keyword evidence="1" id="KW-0678">Repressor</keyword>
<feature type="region of interest" description="Disordered" evidence="6">
    <location>
        <begin position="195"/>
        <end position="230"/>
    </location>
</feature>
<feature type="DNA-binding region" description="H-T-H motif" evidence="5">
    <location>
        <begin position="29"/>
        <end position="48"/>
    </location>
</feature>
<dbReference type="PANTHER" id="PTHR47506">
    <property type="entry name" value="TRANSCRIPTIONAL REGULATORY PROTEIN"/>
    <property type="match status" value="1"/>
</dbReference>
<organism evidence="8 9">
    <name type="scientific">Paraburkholderia solisilvae</name>
    <dbReference type="NCBI Taxonomy" id="624376"/>
    <lineage>
        <taxon>Bacteria</taxon>
        <taxon>Pseudomonadati</taxon>
        <taxon>Pseudomonadota</taxon>
        <taxon>Betaproteobacteria</taxon>
        <taxon>Burkholderiales</taxon>
        <taxon>Burkholderiaceae</taxon>
        <taxon>Paraburkholderia</taxon>
    </lineage>
</organism>
<dbReference type="InterPro" id="IPR009057">
    <property type="entry name" value="Homeodomain-like_sf"/>
</dbReference>
<reference evidence="8 9" key="1">
    <citation type="submission" date="2020-04" db="EMBL/GenBank/DDBJ databases">
        <authorList>
            <person name="De Canck E."/>
        </authorList>
    </citation>
    <scope>NUCLEOTIDE SEQUENCE [LARGE SCALE GENOMIC DNA]</scope>
    <source>
        <strain evidence="8 9">LMG 29739</strain>
    </source>
</reference>
<dbReference type="PANTHER" id="PTHR47506:SF1">
    <property type="entry name" value="HTH-TYPE TRANSCRIPTIONAL REGULATOR YJDC"/>
    <property type="match status" value="1"/>
</dbReference>
<evidence type="ECO:0000256" key="6">
    <source>
        <dbReference type="SAM" id="MobiDB-lite"/>
    </source>
</evidence>
<gene>
    <name evidence="8" type="primary">comR_3</name>
    <name evidence="8" type="ORF">LMG29739_01867</name>
</gene>
<protein>
    <submittedName>
        <fullName evidence="8">HTH-type transcriptional repressor ComR</fullName>
    </submittedName>
</protein>
<dbReference type="PROSITE" id="PS50977">
    <property type="entry name" value="HTH_TETR_2"/>
    <property type="match status" value="1"/>
</dbReference>
<proteinExistence type="predicted"/>
<dbReference type="Gene3D" id="1.10.10.60">
    <property type="entry name" value="Homeodomain-like"/>
    <property type="match status" value="1"/>
</dbReference>
<sequence>MARTRVFDVDTAVETATGLFWRNGYERTSLADLTAAMGITPPSFYFAFGSKEGLFKRVLKHYSDTRLGWAEEALQQPTSRGVAECMLYRLADLYTDEAYPPGCLAVNCALPFTDDSASIRREMAQYRAKRRERLRERFQAAKDDGDLPADADADELAHYVMTVGWGLAFAAQSGATRDELYRTVARALQAWPAEPAVAAQSATGRRKRNRQHSTNGVADLPVRRASRPRA</sequence>
<dbReference type="InterPro" id="IPR023772">
    <property type="entry name" value="DNA-bd_HTH_TetR-type_CS"/>
</dbReference>
<dbReference type="GO" id="GO:0003677">
    <property type="term" value="F:DNA binding"/>
    <property type="evidence" value="ECO:0007669"/>
    <property type="project" value="UniProtKB-UniRule"/>
</dbReference>
<keyword evidence="9" id="KW-1185">Reference proteome</keyword>
<keyword evidence="3 5" id="KW-0238">DNA-binding</keyword>
<dbReference type="InterPro" id="IPR036271">
    <property type="entry name" value="Tet_transcr_reg_TetR-rel_C_sf"/>
</dbReference>
<dbReference type="Pfam" id="PF00440">
    <property type="entry name" value="TetR_N"/>
    <property type="match status" value="1"/>
</dbReference>
<dbReference type="EMBL" id="CADIKF010000011">
    <property type="protein sequence ID" value="CAB3754029.1"/>
    <property type="molecule type" value="Genomic_DNA"/>
</dbReference>
<evidence type="ECO:0000256" key="4">
    <source>
        <dbReference type="ARBA" id="ARBA00023163"/>
    </source>
</evidence>
<keyword evidence="2" id="KW-0805">Transcription regulation</keyword>
<evidence type="ECO:0000313" key="9">
    <source>
        <dbReference type="Proteomes" id="UP000494329"/>
    </source>
</evidence>
<dbReference type="Proteomes" id="UP000494329">
    <property type="component" value="Unassembled WGS sequence"/>
</dbReference>
<evidence type="ECO:0000256" key="1">
    <source>
        <dbReference type="ARBA" id="ARBA00022491"/>
    </source>
</evidence>
<evidence type="ECO:0000256" key="5">
    <source>
        <dbReference type="PROSITE-ProRule" id="PRU00335"/>
    </source>
</evidence>
<evidence type="ECO:0000259" key="7">
    <source>
        <dbReference type="PROSITE" id="PS50977"/>
    </source>
</evidence>
<accession>A0A6J5DIL5</accession>
<name>A0A6J5DIL5_9BURK</name>
<dbReference type="InterPro" id="IPR001647">
    <property type="entry name" value="HTH_TetR"/>
</dbReference>
<dbReference type="SUPFAM" id="SSF48498">
    <property type="entry name" value="Tetracyclin repressor-like, C-terminal domain"/>
    <property type="match status" value="1"/>
</dbReference>
<dbReference type="PROSITE" id="PS01081">
    <property type="entry name" value="HTH_TETR_1"/>
    <property type="match status" value="1"/>
</dbReference>